<dbReference type="EMBL" id="JAAMOB010000004">
    <property type="protein sequence ID" value="KAF4114417.1"/>
    <property type="molecule type" value="Genomic_DNA"/>
</dbReference>
<organism evidence="1 2">
    <name type="scientific">Onychostoma macrolepis</name>
    <dbReference type="NCBI Taxonomy" id="369639"/>
    <lineage>
        <taxon>Eukaryota</taxon>
        <taxon>Metazoa</taxon>
        <taxon>Chordata</taxon>
        <taxon>Craniata</taxon>
        <taxon>Vertebrata</taxon>
        <taxon>Euteleostomi</taxon>
        <taxon>Actinopterygii</taxon>
        <taxon>Neopterygii</taxon>
        <taxon>Teleostei</taxon>
        <taxon>Ostariophysi</taxon>
        <taxon>Cypriniformes</taxon>
        <taxon>Cyprinidae</taxon>
        <taxon>Acrossocheilinae</taxon>
        <taxon>Onychostoma</taxon>
    </lineage>
</organism>
<name>A0A7J6D5A6_9TELE</name>
<dbReference type="AlphaFoldDB" id="A0A7J6D5A6"/>
<keyword evidence="2" id="KW-1185">Reference proteome</keyword>
<dbReference type="InterPro" id="IPR013083">
    <property type="entry name" value="Znf_RING/FYVE/PHD"/>
</dbReference>
<reference evidence="1 2" key="1">
    <citation type="submission" date="2020-04" db="EMBL/GenBank/DDBJ databases">
        <title>Chromosome-level genome assembly of a cyprinid fish Onychostoma macrolepis by integration of Nanopore Sequencing, Bionano and Hi-C technology.</title>
        <authorList>
            <person name="Wang D."/>
        </authorList>
    </citation>
    <scope>NUCLEOTIDE SEQUENCE [LARGE SCALE GENOMIC DNA]</scope>
    <source>
        <strain evidence="1">SWU-2019</strain>
        <tissue evidence="1">Muscle</tissue>
    </source>
</reference>
<gene>
    <name evidence="1" type="ORF">G5714_004640</name>
</gene>
<comment type="caution">
    <text evidence="1">The sequence shown here is derived from an EMBL/GenBank/DDBJ whole genome shotgun (WGS) entry which is preliminary data.</text>
</comment>
<sequence>MAVVCTLQMMQTLQYSQSQQDDFAPSVFHIAVITRSMEIQIKVSPLQVEPYTLQVFLLPSCADLHFLLPLKTPGASPGTPRAGGLFPARSFQRSIHIAEIVNEKLSTSRTVVIRFLEADATVEGITSKVKDALSCHEPLTLTDSQGNEITDSEATISSHYWKQNSRKIYAIPEQDFVEFQNGRRAKVSRRSEDGSRLQEVIAKIDQLKQGAEGHQNITSAINQLSELAKTKTTAVMSNDSLCQMKDAFTCLVCKALLSEPMFAICFKSLVGCRTCVEQWLLNADNRLKCRAEEFNTKVHQVKGLSDVLPFFSEI</sequence>
<evidence type="ECO:0000313" key="2">
    <source>
        <dbReference type="Proteomes" id="UP000579812"/>
    </source>
</evidence>
<proteinExistence type="predicted"/>
<accession>A0A7J6D5A6</accession>
<evidence type="ECO:0000313" key="1">
    <source>
        <dbReference type="EMBL" id="KAF4114417.1"/>
    </source>
</evidence>
<dbReference type="Gene3D" id="3.30.40.10">
    <property type="entry name" value="Zinc/RING finger domain, C3HC4 (zinc finger)"/>
    <property type="match status" value="1"/>
</dbReference>
<protein>
    <submittedName>
        <fullName evidence="1">Uncharacterized protein</fullName>
    </submittedName>
</protein>
<dbReference type="Proteomes" id="UP000579812">
    <property type="component" value="Unassembled WGS sequence"/>
</dbReference>